<feature type="domain" description="M23ase beta-sheet core" evidence="2">
    <location>
        <begin position="153"/>
        <end position="245"/>
    </location>
</feature>
<dbReference type="EMBL" id="FOCD01000001">
    <property type="protein sequence ID" value="SEM51835.1"/>
    <property type="molecule type" value="Genomic_DNA"/>
</dbReference>
<dbReference type="Pfam" id="PF01551">
    <property type="entry name" value="Peptidase_M23"/>
    <property type="match status" value="1"/>
</dbReference>
<dbReference type="Proteomes" id="UP000199735">
    <property type="component" value="Unassembled WGS sequence"/>
</dbReference>
<evidence type="ECO:0000313" key="4">
    <source>
        <dbReference type="EMBL" id="SEM51835.1"/>
    </source>
</evidence>
<dbReference type="PANTHER" id="PTHR21666:SF274">
    <property type="entry name" value="STAGE IV SPORULATION PROTEIN FA"/>
    <property type="match status" value="1"/>
</dbReference>
<protein>
    <submittedName>
        <fullName evidence="4">Stage IV sporulation protein FA</fullName>
    </submittedName>
</protein>
<dbReference type="Gene3D" id="2.70.70.10">
    <property type="entry name" value="Glucose Permease (Domain IIA)"/>
    <property type="match status" value="1"/>
</dbReference>
<evidence type="ECO:0000313" key="5">
    <source>
        <dbReference type="Proteomes" id="UP000027980"/>
    </source>
</evidence>
<accession>A0AAX2EA21</accession>
<dbReference type="RefSeq" id="WP_038561665.1">
    <property type="nucleotide sequence ID" value="NZ_CP008876.1"/>
</dbReference>
<dbReference type="OrthoDB" id="2986589at2"/>
<accession>A0A075LR25</accession>
<dbReference type="InterPro" id="IPR011055">
    <property type="entry name" value="Dup_hybrid_motif"/>
</dbReference>
<evidence type="ECO:0000256" key="1">
    <source>
        <dbReference type="SAM" id="MobiDB-lite"/>
    </source>
</evidence>
<reference evidence="3 5" key="1">
    <citation type="submission" date="2014-07" db="EMBL/GenBank/DDBJ databases">
        <title>Complete genome sequence of a moderately halophilic bacterium Terribacillus aidingensis MP602, isolated from Cryptomeria fortunei in Tianmu mountain in China.</title>
        <authorList>
            <person name="Wang Y."/>
            <person name="Lu P."/>
            <person name="Zhang L."/>
        </authorList>
    </citation>
    <scope>NUCLEOTIDE SEQUENCE [LARGE SCALE GENOMIC DNA]</scope>
    <source>
        <strain evidence="3 5">MP602</strain>
    </source>
</reference>
<feature type="region of interest" description="Disordered" evidence="1">
    <location>
        <begin position="28"/>
        <end position="57"/>
    </location>
</feature>
<gene>
    <name evidence="3" type="ORF">GZ22_09900</name>
    <name evidence="4" type="ORF">SAMN04489762_0278</name>
</gene>
<sequence length="254" mass="28012">MGKNLHSVRKGIAERKRLKGEQIQKGMADTVRPFTVDEEESHGFPPHPKYEPPSSQDNSKFASRFMFRLILSASLFFGTAIYLQADHPIIEKTKGTVLTALTEEFPFATVNSWYQERFGDPVALSPSGDSANTAEAQAMPVNGTVVQPFEESKEGILIESAQQSDVVAVDEGIVIFAGNDQETGKTIILQHADKSKSIYGHLHAIEVNQYQRIGANEKIGEFVPNAENAQSVYFALQQGSKYLNPIQETQVDAP</sequence>
<evidence type="ECO:0000313" key="3">
    <source>
        <dbReference type="EMBL" id="AIF66923.1"/>
    </source>
</evidence>
<dbReference type="AlphaFoldDB" id="A0A075LR25"/>
<dbReference type="GeneID" id="34220527"/>
<dbReference type="EMBL" id="CP008876">
    <property type="protein sequence ID" value="AIF66923.1"/>
    <property type="molecule type" value="Genomic_DNA"/>
</dbReference>
<evidence type="ECO:0000259" key="2">
    <source>
        <dbReference type="Pfam" id="PF01551"/>
    </source>
</evidence>
<reference evidence="4 6" key="2">
    <citation type="submission" date="2016-10" db="EMBL/GenBank/DDBJ databases">
        <authorList>
            <person name="Varghese N."/>
            <person name="Submissions S."/>
        </authorList>
    </citation>
    <scope>NUCLEOTIDE SEQUENCE [LARGE SCALE GENOMIC DNA]</scope>
    <source>
        <strain evidence="4 6">DSM 21619</strain>
    </source>
</reference>
<dbReference type="InterPro" id="IPR050570">
    <property type="entry name" value="Cell_wall_metabolism_enzyme"/>
</dbReference>
<organism evidence="3 5">
    <name type="scientific">Terribacillus saccharophilus</name>
    <dbReference type="NCBI Taxonomy" id="361277"/>
    <lineage>
        <taxon>Bacteria</taxon>
        <taxon>Bacillati</taxon>
        <taxon>Bacillota</taxon>
        <taxon>Bacilli</taxon>
        <taxon>Bacillales</taxon>
        <taxon>Bacillaceae</taxon>
        <taxon>Terribacillus</taxon>
    </lineage>
</organism>
<name>A0A075LR25_9BACI</name>
<dbReference type="KEGG" id="tap:GZ22_09900"/>
<dbReference type="HOGENOM" id="CLU_093390_0_0_9"/>
<dbReference type="Proteomes" id="UP000027980">
    <property type="component" value="Chromosome"/>
</dbReference>
<dbReference type="GO" id="GO:0004222">
    <property type="term" value="F:metalloendopeptidase activity"/>
    <property type="evidence" value="ECO:0007669"/>
    <property type="project" value="TreeGrafter"/>
</dbReference>
<dbReference type="SUPFAM" id="SSF51261">
    <property type="entry name" value="Duplicated hybrid motif"/>
    <property type="match status" value="1"/>
</dbReference>
<evidence type="ECO:0000313" key="6">
    <source>
        <dbReference type="Proteomes" id="UP000199735"/>
    </source>
</evidence>
<dbReference type="InterPro" id="IPR016047">
    <property type="entry name" value="M23ase_b-sheet_dom"/>
</dbReference>
<dbReference type="CDD" id="cd12797">
    <property type="entry name" value="M23_peptidase"/>
    <property type="match status" value="1"/>
</dbReference>
<dbReference type="PANTHER" id="PTHR21666">
    <property type="entry name" value="PEPTIDASE-RELATED"/>
    <property type="match status" value="1"/>
</dbReference>
<proteinExistence type="predicted"/>